<evidence type="ECO:0008006" key="4">
    <source>
        <dbReference type="Google" id="ProtNLM"/>
    </source>
</evidence>
<reference evidence="2 3" key="2">
    <citation type="submission" date="2018-06" db="EMBL/GenBank/DDBJ databases">
        <title>Metagenomic assembly of (sub)arctic Cyanobacteria and their associated microbiome from non-axenic cultures.</title>
        <authorList>
            <person name="Baurain D."/>
        </authorList>
    </citation>
    <scope>NUCLEOTIDE SEQUENCE [LARGE SCALE GENOMIC DNA]</scope>
    <source>
        <strain evidence="2">ULC041bin1</strain>
    </source>
</reference>
<feature type="transmembrane region" description="Helical" evidence="1">
    <location>
        <begin position="181"/>
        <end position="202"/>
    </location>
</feature>
<keyword evidence="1" id="KW-0812">Transmembrane</keyword>
<accession>A0A2W4WC25</accession>
<evidence type="ECO:0000313" key="3">
    <source>
        <dbReference type="Proteomes" id="UP000249081"/>
    </source>
</evidence>
<feature type="transmembrane region" description="Helical" evidence="1">
    <location>
        <begin position="105"/>
        <end position="125"/>
    </location>
</feature>
<protein>
    <recommendedName>
        <fullName evidence="4">PhnA-like protein</fullName>
    </recommendedName>
</protein>
<sequence>MTYSERSNDPYSNVAPAVTTTPITEYHDLVRWGPIFAGIVVAIAGQLVLSALGAAIGLSAGASGAAAGTVGLGVGIWAIVSLLISLFLGSWVMASACGPMNKKTAMLNGTILWATTLAVSAWLLASGVSGTFGVIASSAGAVVDQIQAPDGVSLPDPGAIVPDVNAQEAQQYAANAAKAGWSFLLGSLLGLVAALIGSTVGARKPRVYT</sequence>
<organism evidence="2 3">
    <name type="scientific">Shackletoniella antarctica</name>
    <dbReference type="NCBI Taxonomy" id="268115"/>
    <lineage>
        <taxon>Bacteria</taxon>
        <taxon>Bacillati</taxon>
        <taxon>Cyanobacteriota</taxon>
        <taxon>Cyanophyceae</taxon>
        <taxon>Oculatellales</taxon>
        <taxon>Oculatellaceae</taxon>
        <taxon>Shackletoniella</taxon>
    </lineage>
</organism>
<reference evidence="3" key="1">
    <citation type="submission" date="2018-04" db="EMBL/GenBank/DDBJ databases">
        <authorList>
            <person name="Cornet L."/>
        </authorList>
    </citation>
    <scope>NUCLEOTIDE SEQUENCE [LARGE SCALE GENOMIC DNA]</scope>
</reference>
<proteinExistence type="predicted"/>
<dbReference type="Proteomes" id="UP000249081">
    <property type="component" value="Unassembled WGS sequence"/>
</dbReference>
<evidence type="ECO:0000313" key="2">
    <source>
        <dbReference type="EMBL" id="PZO42604.1"/>
    </source>
</evidence>
<gene>
    <name evidence="2" type="ORF">DCF17_08280</name>
</gene>
<feature type="transmembrane region" description="Helical" evidence="1">
    <location>
        <begin position="35"/>
        <end position="58"/>
    </location>
</feature>
<dbReference type="EMBL" id="QBMN01000044">
    <property type="protein sequence ID" value="PZO42604.1"/>
    <property type="molecule type" value="Genomic_DNA"/>
</dbReference>
<feature type="transmembrane region" description="Helical" evidence="1">
    <location>
        <begin position="70"/>
        <end position="93"/>
    </location>
</feature>
<name>A0A2W4WC25_9CYAN</name>
<dbReference type="AlphaFoldDB" id="A0A2W4WC25"/>
<keyword evidence="1" id="KW-1133">Transmembrane helix</keyword>
<comment type="caution">
    <text evidence="2">The sequence shown here is derived from an EMBL/GenBank/DDBJ whole genome shotgun (WGS) entry which is preliminary data.</text>
</comment>
<keyword evidence="1" id="KW-0472">Membrane</keyword>
<evidence type="ECO:0000256" key="1">
    <source>
        <dbReference type="SAM" id="Phobius"/>
    </source>
</evidence>